<dbReference type="OrthoDB" id="2352996at2"/>
<evidence type="ECO:0000313" key="3">
    <source>
        <dbReference type="Proteomes" id="UP000036045"/>
    </source>
</evidence>
<dbReference type="AlphaFoldDB" id="A0A0J1IKX4"/>
<keyword evidence="1" id="KW-0812">Transmembrane</keyword>
<dbReference type="Proteomes" id="UP000036045">
    <property type="component" value="Unassembled WGS sequence"/>
</dbReference>
<reference evidence="2 3" key="1">
    <citation type="submission" date="2015-05" db="EMBL/GenBank/DDBJ databases">
        <title>Whole genome sequence and identification of bacterial endophytes from Costus igneus.</title>
        <authorList>
            <person name="Lee Y.P."/>
            <person name="Gan H.M."/>
            <person name="Eng W."/>
            <person name="Wheatley M.S."/>
            <person name="Caraballo A."/>
            <person name="Polter S."/>
            <person name="Savka M.A."/>
            <person name="Hudson A.O."/>
        </authorList>
    </citation>
    <scope>NUCLEOTIDE SEQUENCE [LARGE SCALE GENOMIC DNA]</scope>
    <source>
        <strain evidence="2 3">RIT379</strain>
    </source>
</reference>
<organism evidence="2 3">
    <name type="scientific">Niallia circulans</name>
    <name type="common">Bacillus circulans</name>
    <dbReference type="NCBI Taxonomy" id="1397"/>
    <lineage>
        <taxon>Bacteria</taxon>
        <taxon>Bacillati</taxon>
        <taxon>Bacillota</taxon>
        <taxon>Bacilli</taxon>
        <taxon>Bacillales</taxon>
        <taxon>Bacillaceae</taxon>
        <taxon>Niallia</taxon>
    </lineage>
</organism>
<dbReference type="PATRIC" id="fig|1397.4.peg.5527"/>
<protein>
    <submittedName>
        <fullName evidence="2">Uncharacterized protein</fullName>
    </submittedName>
</protein>
<dbReference type="EMBL" id="LDPH01000008">
    <property type="protein sequence ID" value="KLV26619.1"/>
    <property type="molecule type" value="Genomic_DNA"/>
</dbReference>
<comment type="caution">
    <text evidence="2">The sequence shown here is derived from an EMBL/GenBank/DDBJ whole genome shotgun (WGS) entry which is preliminary data.</text>
</comment>
<sequence length="114" mass="13049">MLKKKVVLIFALVILLIGGCYYLFIYFPYQSSKDFFGFPVPRNAEIIRGNETTKTYKWSSASEEHGIPFGYAKAIQLYGWKKGEQEGALVYYSNGEHQIILISLTEIISIEKVK</sequence>
<accession>A0A0J1IKX4</accession>
<evidence type="ECO:0000256" key="1">
    <source>
        <dbReference type="SAM" id="Phobius"/>
    </source>
</evidence>
<dbReference type="PROSITE" id="PS51257">
    <property type="entry name" value="PROKAR_LIPOPROTEIN"/>
    <property type="match status" value="1"/>
</dbReference>
<keyword evidence="3" id="KW-1185">Reference proteome</keyword>
<keyword evidence="1" id="KW-0472">Membrane</keyword>
<proteinExistence type="predicted"/>
<gene>
    <name evidence="2" type="ORF">ABW02_11050</name>
</gene>
<dbReference type="RefSeq" id="WP_047942113.1">
    <property type="nucleotide sequence ID" value="NZ_JBCLPU010000006.1"/>
</dbReference>
<keyword evidence="1" id="KW-1133">Transmembrane helix</keyword>
<feature type="transmembrane region" description="Helical" evidence="1">
    <location>
        <begin position="7"/>
        <end position="29"/>
    </location>
</feature>
<name>A0A0J1IKX4_NIACI</name>
<evidence type="ECO:0000313" key="2">
    <source>
        <dbReference type="EMBL" id="KLV26619.1"/>
    </source>
</evidence>